<feature type="region of interest" description="Disordered" evidence="1">
    <location>
        <begin position="39"/>
        <end position="70"/>
    </location>
</feature>
<name>A0A0A0HU29_PARBD</name>
<protein>
    <submittedName>
        <fullName evidence="2">Uncharacterized protein</fullName>
    </submittedName>
</protein>
<dbReference type="HOGENOM" id="CLU_2073872_0_0_1"/>
<feature type="compositionally biased region" description="Polar residues" evidence="1">
    <location>
        <begin position="43"/>
        <end position="60"/>
    </location>
</feature>
<dbReference type="InParanoid" id="A0A0A0HU29"/>
<dbReference type="EMBL" id="KN275960">
    <property type="protein sequence ID" value="KGM92132.1"/>
    <property type="molecule type" value="Genomic_DNA"/>
</dbReference>
<evidence type="ECO:0000313" key="3">
    <source>
        <dbReference type="Proteomes" id="UP000001628"/>
    </source>
</evidence>
<dbReference type="GeneID" id="22587565"/>
<dbReference type="KEGG" id="pbn:PADG_11668"/>
<keyword evidence="3" id="KW-1185">Reference proteome</keyword>
<dbReference type="Proteomes" id="UP000001628">
    <property type="component" value="Unassembled WGS sequence"/>
</dbReference>
<dbReference type="VEuPathDB" id="FungiDB:PADG_11668"/>
<sequence length="118" mass="13326">MDIGKVIFNNPSPHFVACWVEPTKHQPNHLQRDLDPRSYEAMRQQSDESALSERSGNGCQSRLIPPQPQPRAIGGLLQPVIADLPVVFRLEIPESRVPSACKSSRLIEEMNKHHFSSF</sequence>
<gene>
    <name evidence="2" type="ORF">PADG_11668</name>
</gene>
<evidence type="ECO:0000256" key="1">
    <source>
        <dbReference type="SAM" id="MobiDB-lite"/>
    </source>
</evidence>
<dbReference type="AlphaFoldDB" id="A0A0A0HU29"/>
<reference evidence="2 3" key="1">
    <citation type="journal article" date="2011" name="PLoS Genet.">
        <title>Comparative genomic analysis of human fungal pathogens causing paracoccidioidomycosis.</title>
        <authorList>
            <person name="Desjardins C.A."/>
            <person name="Champion M.D."/>
            <person name="Holder J.W."/>
            <person name="Muszewska A."/>
            <person name="Goldberg J."/>
            <person name="Bailao A.M."/>
            <person name="Brigido M.M."/>
            <person name="Ferreira M.E."/>
            <person name="Garcia A.M."/>
            <person name="Grynberg M."/>
            <person name="Gujja S."/>
            <person name="Heiman D.I."/>
            <person name="Henn M.R."/>
            <person name="Kodira C.D."/>
            <person name="Leon-Narvaez H."/>
            <person name="Longo L.V."/>
            <person name="Ma L.J."/>
            <person name="Malavazi I."/>
            <person name="Matsuo A.L."/>
            <person name="Morais F.V."/>
            <person name="Pereira M."/>
            <person name="Rodriguez-Brito S."/>
            <person name="Sakthikumar S."/>
            <person name="Salem-Izacc S.M."/>
            <person name="Sykes S.M."/>
            <person name="Teixeira M.M."/>
            <person name="Vallejo M.C."/>
            <person name="Walter M.E."/>
            <person name="Yandava C."/>
            <person name="Young S."/>
            <person name="Zeng Q."/>
            <person name="Zucker J."/>
            <person name="Felipe M.S."/>
            <person name="Goldman G.H."/>
            <person name="Haas B.J."/>
            <person name="McEwen J.G."/>
            <person name="Nino-Vega G."/>
            <person name="Puccia R."/>
            <person name="San-Blas G."/>
            <person name="Soares C.M."/>
            <person name="Birren B.W."/>
            <person name="Cuomo C.A."/>
        </authorList>
    </citation>
    <scope>NUCLEOTIDE SEQUENCE [LARGE SCALE GENOMIC DNA]</scope>
    <source>
        <strain evidence="2 3">Pb18</strain>
    </source>
</reference>
<accession>A0A0A0HU29</accession>
<proteinExistence type="predicted"/>
<organism evidence="2 3">
    <name type="scientific">Paracoccidioides brasiliensis (strain Pb18)</name>
    <dbReference type="NCBI Taxonomy" id="502780"/>
    <lineage>
        <taxon>Eukaryota</taxon>
        <taxon>Fungi</taxon>
        <taxon>Dikarya</taxon>
        <taxon>Ascomycota</taxon>
        <taxon>Pezizomycotina</taxon>
        <taxon>Eurotiomycetes</taxon>
        <taxon>Eurotiomycetidae</taxon>
        <taxon>Onygenales</taxon>
        <taxon>Ajellomycetaceae</taxon>
        <taxon>Paracoccidioides</taxon>
    </lineage>
</organism>
<dbReference type="RefSeq" id="XP_010759898.1">
    <property type="nucleotide sequence ID" value="XM_010761596.1"/>
</dbReference>
<evidence type="ECO:0000313" key="2">
    <source>
        <dbReference type="EMBL" id="KGM92132.1"/>
    </source>
</evidence>